<protein>
    <submittedName>
        <fullName evidence="2">Gpm554</fullName>
    </submittedName>
</protein>
<reference evidence="2" key="1">
    <citation type="submission" date="2014-09" db="EMBL/GenBank/DDBJ databases">
        <authorList>
            <person name="Magalhaes I.L.F."/>
            <person name="Oliveira U."/>
            <person name="Santos F.R."/>
            <person name="Vidigal T.H.D.A."/>
            <person name="Brescovit A.D."/>
            <person name="Santos A.J."/>
        </authorList>
    </citation>
    <scope>NUCLEOTIDE SEQUENCE</scope>
    <source>
        <tissue evidence="2">Shoot tissue taken approximately 20 cm above the soil surface</tissue>
    </source>
</reference>
<reference evidence="2" key="2">
    <citation type="journal article" date="2015" name="Data Brief">
        <title>Shoot transcriptome of the giant reed, Arundo donax.</title>
        <authorList>
            <person name="Barrero R.A."/>
            <person name="Guerrero F.D."/>
            <person name="Moolhuijzen P."/>
            <person name="Goolsby J.A."/>
            <person name="Tidwell J."/>
            <person name="Bellgard S.E."/>
            <person name="Bellgard M.I."/>
        </authorList>
    </citation>
    <scope>NUCLEOTIDE SEQUENCE</scope>
    <source>
        <tissue evidence="2">Shoot tissue taken approximately 20 cm above the soil surface</tissue>
    </source>
</reference>
<evidence type="ECO:0000313" key="2">
    <source>
        <dbReference type="EMBL" id="JAD86397.1"/>
    </source>
</evidence>
<name>A0A0A9DRK2_ARUDO</name>
<feature type="region of interest" description="Disordered" evidence="1">
    <location>
        <begin position="16"/>
        <end position="100"/>
    </location>
</feature>
<sequence length="100" mass="10160">MRSTWSSWATPAAVRWCSTPTCGPAATARRSTSTTSGSTLPPTTTPTPSSGTPRTSSSKLTTSSSGASGATPTSRILTPNPCRCTPRCGTAATGRRGKAR</sequence>
<proteinExistence type="predicted"/>
<accession>A0A0A9DRK2</accession>
<evidence type="ECO:0000256" key="1">
    <source>
        <dbReference type="SAM" id="MobiDB-lite"/>
    </source>
</evidence>
<feature type="compositionally biased region" description="Low complexity" evidence="1">
    <location>
        <begin position="23"/>
        <end position="75"/>
    </location>
</feature>
<dbReference type="EMBL" id="GBRH01211498">
    <property type="protein sequence ID" value="JAD86397.1"/>
    <property type="molecule type" value="Transcribed_RNA"/>
</dbReference>
<dbReference type="AlphaFoldDB" id="A0A0A9DRK2"/>
<organism evidence="2">
    <name type="scientific">Arundo donax</name>
    <name type="common">Giant reed</name>
    <name type="synonym">Donax arundinaceus</name>
    <dbReference type="NCBI Taxonomy" id="35708"/>
    <lineage>
        <taxon>Eukaryota</taxon>
        <taxon>Viridiplantae</taxon>
        <taxon>Streptophyta</taxon>
        <taxon>Embryophyta</taxon>
        <taxon>Tracheophyta</taxon>
        <taxon>Spermatophyta</taxon>
        <taxon>Magnoliopsida</taxon>
        <taxon>Liliopsida</taxon>
        <taxon>Poales</taxon>
        <taxon>Poaceae</taxon>
        <taxon>PACMAD clade</taxon>
        <taxon>Arundinoideae</taxon>
        <taxon>Arundineae</taxon>
        <taxon>Arundo</taxon>
    </lineage>
</organism>